<name>A0AAV7I0E7_COTGL</name>
<dbReference type="AlphaFoldDB" id="A0AAV7I0E7"/>
<keyword evidence="2" id="KW-1185">Reference proteome</keyword>
<sequence length="92" mass="10002">MCVTTPLSATKILKDKSSATITRTVPTMTQGLTHVHNAGVTTTTTTTMTTPGNNRDLGRPQHTSIILTLPRNAERRHYTREGGVRATKCLVN</sequence>
<comment type="caution">
    <text evidence="1">The sequence shown here is derived from an EMBL/GenBank/DDBJ whole genome shotgun (WGS) entry which is preliminary data.</text>
</comment>
<gene>
    <name evidence="1" type="ORF">KQX54_020778</name>
</gene>
<reference evidence="1 2" key="1">
    <citation type="journal article" date="2021" name="J. Hered.">
        <title>A chromosome-level genome assembly of the parasitoid wasp, Cotesia glomerata (Hymenoptera: Braconidae).</title>
        <authorList>
            <person name="Pinto B.J."/>
            <person name="Weis J.J."/>
            <person name="Gamble T."/>
            <person name="Ode P.J."/>
            <person name="Paul R."/>
            <person name="Zaspel J.M."/>
        </authorList>
    </citation>
    <scope>NUCLEOTIDE SEQUENCE [LARGE SCALE GENOMIC DNA]</scope>
    <source>
        <strain evidence="1">CgM1</strain>
    </source>
</reference>
<evidence type="ECO:0000313" key="2">
    <source>
        <dbReference type="Proteomes" id="UP000826195"/>
    </source>
</evidence>
<evidence type="ECO:0000313" key="1">
    <source>
        <dbReference type="EMBL" id="KAH0541007.1"/>
    </source>
</evidence>
<accession>A0AAV7I0E7</accession>
<dbReference type="Proteomes" id="UP000826195">
    <property type="component" value="Unassembled WGS sequence"/>
</dbReference>
<organism evidence="1 2">
    <name type="scientific">Cotesia glomerata</name>
    <name type="common">Lepidopteran parasitic wasp</name>
    <name type="synonym">Apanteles glomeratus</name>
    <dbReference type="NCBI Taxonomy" id="32391"/>
    <lineage>
        <taxon>Eukaryota</taxon>
        <taxon>Metazoa</taxon>
        <taxon>Ecdysozoa</taxon>
        <taxon>Arthropoda</taxon>
        <taxon>Hexapoda</taxon>
        <taxon>Insecta</taxon>
        <taxon>Pterygota</taxon>
        <taxon>Neoptera</taxon>
        <taxon>Endopterygota</taxon>
        <taxon>Hymenoptera</taxon>
        <taxon>Apocrita</taxon>
        <taxon>Ichneumonoidea</taxon>
        <taxon>Braconidae</taxon>
        <taxon>Microgastrinae</taxon>
        <taxon>Cotesia</taxon>
    </lineage>
</organism>
<protein>
    <submittedName>
        <fullName evidence="1">Uncharacterized protein</fullName>
    </submittedName>
</protein>
<proteinExistence type="predicted"/>
<dbReference type="EMBL" id="JAHXZJ010002609">
    <property type="protein sequence ID" value="KAH0541007.1"/>
    <property type="molecule type" value="Genomic_DNA"/>
</dbReference>